<gene>
    <name evidence="5" type="ORF">CG50_12490</name>
</gene>
<dbReference type="Gene3D" id="3.30.70.360">
    <property type="match status" value="1"/>
</dbReference>
<dbReference type="Pfam" id="PF01546">
    <property type="entry name" value="Peptidase_M20"/>
    <property type="match status" value="1"/>
</dbReference>
<keyword evidence="2" id="KW-0378">Hydrolase</keyword>
<protein>
    <submittedName>
        <fullName evidence="5">Acetylornithine deacetylase</fullName>
    </submittedName>
</protein>
<dbReference type="SUPFAM" id="SSF53187">
    <property type="entry name" value="Zn-dependent exopeptidases"/>
    <property type="match status" value="1"/>
</dbReference>
<dbReference type="InterPro" id="IPR002933">
    <property type="entry name" value="Peptidase_M20"/>
</dbReference>
<dbReference type="RefSeq" id="WP_036635556.1">
    <property type="nucleotide sequence ID" value="NZ_JFZB01000005.1"/>
</dbReference>
<comment type="caution">
    <text evidence="5">The sequence shown here is derived from an EMBL/GenBank/DDBJ whole genome shotgun (WGS) entry which is preliminary data.</text>
</comment>
<dbReference type="STRING" id="1105367.CG50_12490"/>
<keyword evidence="6" id="KW-1185">Reference proteome</keyword>
<dbReference type="Proteomes" id="UP000028824">
    <property type="component" value="Unassembled WGS sequence"/>
</dbReference>
<dbReference type="AlphaFoldDB" id="A0A086Y403"/>
<sequence length="374" mass="39029">MTIEDILAKLVSFAQITGAPNRAMTDWIAERLTEAGARIVRIPGPEAGHENLFASFGPAERPGLILSGHMDVVQAEPGAWQTDPFTLTERDGKLFGRGTSDMLGFVACVIGLAPEFTALSPGRPVHVALSCDEKTGGRGVPSLLARLPDLCVPPLGAIVGEPTRLAPVRGHKGQAAMRIDIGGRPGHSAHPESGLNAIHGLSEVLAETVAMAATLEGGPRSPEFRPPYSTLQAGLISGGRAVNMIPDQASLSVEARAIPGVDPLGLLQSVLARAEKLRARGYDVHHTVLSNFPGLVIGPDAPLVVLAEEASGKMAHDPVSFGTEAGLYAAAGVPAVICGPGDIARTHRPDEYITRDELAAGVDFLREALRLAAV</sequence>
<keyword evidence="3" id="KW-0170">Cobalt</keyword>
<dbReference type="CDD" id="cd03894">
    <property type="entry name" value="M20_ArgE"/>
    <property type="match status" value="1"/>
</dbReference>
<keyword evidence="1" id="KW-0479">Metal-binding</keyword>
<dbReference type="InterPro" id="IPR050072">
    <property type="entry name" value="Peptidase_M20A"/>
</dbReference>
<dbReference type="InterPro" id="IPR010169">
    <property type="entry name" value="AcOrn-deacetyl"/>
</dbReference>
<evidence type="ECO:0000256" key="1">
    <source>
        <dbReference type="ARBA" id="ARBA00022723"/>
    </source>
</evidence>
<dbReference type="InterPro" id="IPR011650">
    <property type="entry name" value="Peptidase_M20_dimer"/>
</dbReference>
<dbReference type="Pfam" id="PF07687">
    <property type="entry name" value="M20_dimer"/>
    <property type="match status" value="1"/>
</dbReference>
<evidence type="ECO:0000259" key="4">
    <source>
        <dbReference type="Pfam" id="PF07687"/>
    </source>
</evidence>
<dbReference type="GO" id="GO:0046872">
    <property type="term" value="F:metal ion binding"/>
    <property type="evidence" value="ECO:0007669"/>
    <property type="project" value="UniProtKB-KW"/>
</dbReference>
<dbReference type="NCBIfam" id="TIGR01892">
    <property type="entry name" value="AcOrn-deacetyl"/>
    <property type="match status" value="1"/>
</dbReference>
<dbReference type="GO" id="GO:0008777">
    <property type="term" value="F:acetylornithine deacetylase activity"/>
    <property type="evidence" value="ECO:0007669"/>
    <property type="project" value="TreeGrafter"/>
</dbReference>
<feature type="domain" description="Peptidase M20 dimerisation" evidence="4">
    <location>
        <begin position="170"/>
        <end position="277"/>
    </location>
</feature>
<dbReference type="OrthoDB" id="9809784at2"/>
<organism evidence="5 6">
    <name type="scientific">Paenirhodobacter enshiensis</name>
    <dbReference type="NCBI Taxonomy" id="1105367"/>
    <lineage>
        <taxon>Bacteria</taxon>
        <taxon>Pseudomonadati</taxon>
        <taxon>Pseudomonadota</taxon>
        <taxon>Alphaproteobacteria</taxon>
        <taxon>Rhodobacterales</taxon>
        <taxon>Rhodobacter group</taxon>
        <taxon>Paenirhodobacter</taxon>
    </lineage>
</organism>
<evidence type="ECO:0000313" key="5">
    <source>
        <dbReference type="EMBL" id="KFI29003.1"/>
    </source>
</evidence>
<evidence type="ECO:0000313" key="6">
    <source>
        <dbReference type="Proteomes" id="UP000028824"/>
    </source>
</evidence>
<proteinExistence type="predicted"/>
<dbReference type="eggNOG" id="COG0624">
    <property type="taxonomic scope" value="Bacteria"/>
</dbReference>
<dbReference type="Gene3D" id="3.40.630.10">
    <property type="entry name" value="Zn peptidases"/>
    <property type="match status" value="1"/>
</dbReference>
<dbReference type="PANTHER" id="PTHR43808">
    <property type="entry name" value="ACETYLORNITHINE DEACETYLASE"/>
    <property type="match status" value="1"/>
</dbReference>
<dbReference type="InterPro" id="IPR036264">
    <property type="entry name" value="Bact_exopeptidase_dim_dom"/>
</dbReference>
<dbReference type="GO" id="GO:0006526">
    <property type="term" value="P:L-arginine biosynthetic process"/>
    <property type="evidence" value="ECO:0007669"/>
    <property type="project" value="InterPro"/>
</dbReference>
<dbReference type="PANTHER" id="PTHR43808:SF31">
    <property type="entry name" value="N-ACETYL-L-CITRULLINE DEACETYLASE"/>
    <property type="match status" value="1"/>
</dbReference>
<dbReference type="SUPFAM" id="SSF55031">
    <property type="entry name" value="Bacterial exopeptidase dimerisation domain"/>
    <property type="match status" value="1"/>
</dbReference>
<evidence type="ECO:0000256" key="2">
    <source>
        <dbReference type="ARBA" id="ARBA00022801"/>
    </source>
</evidence>
<evidence type="ECO:0000256" key="3">
    <source>
        <dbReference type="ARBA" id="ARBA00023285"/>
    </source>
</evidence>
<name>A0A086Y403_9RHOB</name>
<accession>A0A086Y403</accession>
<dbReference type="EMBL" id="JFZB01000005">
    <property type="protein sequence ID" value="KFI29003.1"/>
    <property type="molecule type" value="Genomic_DNA"/>
</dbReference>
<reference evidence="5 6" key="1">
    <citation type="submission" date="2014-03" db="EMBL/GenBank/DDBJ databases">
        <title>Genome of Paenirhodobacter enshiensis DW2-9.</title>
        <authorList>
            <person name="Wang D."/>
            <person name="Wang G."/>
        </authorList>
    </citation>
    <scope>NUCLEOTIDE SEQUENCE [LARGE SCALE GENOMIC DNA]</scope>
    <source>
        <strain evidence="5 6">DW2-9</strain>
    </source>
</reference>